<proteinExistence type="predicted"/>
<evidence type="ECO:0000313" key="1">
    <source>
        <dbReference type="EMBL" id="SVA47139.1"/>
    </source>
</evidence>
<reference evidence="1" key="1">
    <citation type="submission" date="2018-05" db="EMBL/GenBank/DDBJ databases">
        <authorList>
            <person name="Lanie J.A."/>
            <person name="Ng W.-L."/>
            <person name="Kazmierczak K.M."/>
            <person name="Andrzejewski T.M."/>
            <person name="Davidsen T.M."/>
            <person name="Wayne K.J."/>
            <person name="Tettelin H."/>
            <person name="Glass J.I."/>
            <person name="Rusch D."/>
            <person name="Podicherti R."/>
            <person name="Tsui H.-C.T."/>
            <person name="Winkler M.E."/>
        </authorList>
    </citation>
    <scope>NUCLEOTIDE SEQUENCE</scope>
</reference>
<protein>
    <submittedName>
        <fullName evidence="1">Uncharacterized protein</fullName>
    </submittedName>
</protein>
<dbReference type="EMBL" id="UINC01010611">
    <property type="protein sequence ID" value="SVA47139.1"/>
    <property type="molecule type" value="Genomic_DNA"/>
</dbReference>
<dbReference type="AlphaFoldDB" id="A0A381W3L5"/>
<organism evidence="1">
    <name type="scientific">marine metagenome</name>
    <dbReference type="NCBI Taxonomy" id="408172"/>
    <lineage>
        <taxon>unclassified sequences</taxon>
        <taxon>metagenomes</taxon>
        <taxon>ecological metagenomes</taxon>
    </lineage>
</organism>
<sequence>MFWMSSWIDNYLTRLYCWDITFPGEMRTKVFTKSGHYFGCGITLKTSSMSALHFRLSTGWDEWNFNAIPIVRSAILINMAL</sequence>
<name>A0A381W3L5_9ZZZZ</name>
<gene>
    <name evidence="1" type="ORF">METZ01_LOCUS99993</name>
</gene>
<accession>A0A381W3L5</accession>